<dbReference type="CDD" id="cd01118">
    <property type="entry name" value="ArsB_permease"/>
    <property type="match status" value="1"/>
</dbReference>
<evidence type="ECO:0000313" key="8">
    <source>
        <dbReference type="Proteomes" id="UP000319715"/>
    </source>
</evidence>
<keyword evidence="8" id="KW-1185">Reference proteome</keyword>
<gene>
    <name evidence="7" type="ORF">FK492_09060</name>
</gene>
<dbReference type="Proteomes" id="UP000319715">
    <property type="component" value="Unassembled WGS sequence"/>
</dbReference>
<keyword evidence="6" id="KW-0813">Transport</keyword>
<feature type="transmembrane region" description="Helical" evidence="6">
    <location>
        <begin position="93"/>
        <end position="109"/>
    </location>
</feature>
<comment type="caution">
    <text evidence="7">The sequence shown here is derived from an EMBL/GenBank/DDBJ whole genome shotgun (WGS) entry which is preliminary data.</text>
</comment>
<dbReference type="RefSeq" id="WP_141496023.1">
    <property type="nucleotide sequence ID" value="NZ_VICF01000002.1"/>
</dbReference>
<dbReference type="Pfam" id="PF02040">
    <property type="entry name" value="ArsB"/>
    <property type="match status" value="1"/>
</dbReference>
<comment type="similarity">
    <text evidence="6">Belongs to the ArsB family.</text>
</comment>
<keyword evidence="6" id="KW-0059">Arsenical resistance</keyword>
<comment type="caution">
    <text evidence="6">Lacks conserved residue(s) required for the propagation of feature annotation.</text>
</comment>
<evidence type="ECO:0000256" key="5">
    <source>
        <dbReference type="ARBA" id="ARBA00023136"/>
    </source>
</evidence>
<accession>A0ABY3A3S9</accession>
<feature type="transmembrane region" description="Helical" evidence="6">
    <location>
        <begin position="139"/>
        <end position="163"/>
    </location>
</feature>
<dbReference type="NCBIfam" id="TIGR00935">
    <property type="entry name" value="2a45"/>
    <property type="match status" value="1"/>
</dbReference>
<dbReference type="InterPro" id="IPR000802">
    <property type="entry name" value="Arsenical_pump_ArsB"/>
</dbReference>
<organism evidence="7 8">
    <name type="scientific">Pantoea dispersa</name>
    <dbReference type="NCBI Taxonomy" id="59814"/>
    <lineage>
        <taxon>Bacteria</taxon>
        <taxon>Pseudomonadati</taxon>
        <taxon>Pseudomonadota</taxon>
        <taxon>Gammaproteobacteria</taxon>
        <taxon>Enterobacterales</taxon>
        <taxon>Erwiniaceae</taxon>
        <taxon>Pantoea</taxon>
    </lineage>
</organism>
<feature type="transmembrane region" description="Helical" evidence="6">
    <location>
        <begin position="401"/>
        <end position="423"/>
    </location>
</feature>
<evidence type="ECO:0000256" key="1">
    <source>
        <dbReference type="ARBA" id="ARBA00004651"/>
    </source>
</evidence>
<keyword evidence="3 6" id="KW-0812">Transmembrane</keyword>
<evidence type="ECO:0000256" key="4">
    <source>
        <dbReference type="ARBA" id="ARBA00022989"/>
    </source>
</evidence>
<dbReference type="NCBIfam" id="NF011980">
    <property type="entry name" value="PRK15445.1"/>
    <property type="match status" value="1"/>
</dbReference>
<keyword evidence="4 6" id="KW-1133">Transmembrane helix</keyword>
<feature type="transmembrane region" description="Helical" evidence="6">
    <location>
        <begin position="308"/>
        <end position="331"/>
    </location>
</feature>
<reference evidence="7 8" key="1">
    <citation type="submission" date="2019-06" db="EMBL/GenBank/DDBJ databases">
        <title>Pantoea dispersa Assembly.</title>
        <authorList>
            <person name="Wang J."/>
        </authorList>
    </citation>
    <scope>NUCLEOTIDE SEQUENCE [LARGE SCALE GENOMIC DNA]</scope>
    <source>
        <strain evidence="8">bio</strain>
    </source>
</reference>
<protein>
    <recommendedName>
        <fullName evidence="6">Arsenical pump membrane protein</fullName>
    </recommendedName>
</protein>
<dbReference type="PANTHER" id="PTHR43302">
    <property type="entry name" value="TRANSPORTER ARSB-RELATED"/>
    <property type="match status" value="1"/>
</dbReference>
<evidence type="ECO:0000313" key="7">
    <source>
        <dbReference type="EMBL" id="TQC76019.1"/>
    </source>
</evidence>
<feature type="transmembrane region" description="Helical" evidence="6">
    <location>
        <begin position="175"/>
        <end position="198"/>
    </location>
</feature>
<keyword evidence="2" id="KW-1003">Cell membrane</keyword>
<feature type="transmembrane region" description="Helical" evidence="6">
    <location>
        <begin position="275"/>
        <end position="296"/>
    </location>
</feature>
<dbReference type="EMBL" id="VICF01000002">
    <property type="protein sequence ID" value="TQC76019.1"/>
    <property type="molecule type" value="Genomic_DNA"/>
</dbReference>
<feature type="transmembrane region" description="Helical" evidence="6">
    <location>
        <begin position="246"/>
        <end position="263"/>
    </location>
</feature>
<dbReference type="PANTHER" id="PTHR43302:SF5">
    <property type="entry name" value="TRANSPORTER ARSB-RELATED"/>
    <property type="match status" value="1"/>
</dbReference>
<evidence type="ECO:0000256" key="3">
    <source>
        <dbReference type="ARBA" id="ARBA00022692"/>
    </source>
</evidence>
<proteinExistence type="inferred from homology"/>
<comment type="subcellular location">
    <subcellularLocation>
        <location evidence="1 6">Cell membrane</location>
        <topology evidence="1 6">Multi-pass membrane protein</topology>
    </subcellularLocation>
</comment>
<feature type="transmembrane region" description="Helical" evidence="6">
    <location>
        <begin position="59"/>
        <end position="81"/>
    </location>
</feature>
<dbReference type="PRINTS" id="PR00758">
    <property type="entry name" value="ARSENICPUMP"/>
</dbReference>
<feature type="transmembrane region" description="Helical" evidence="6">
    <location>
        <begin position="222"/>
        <end position="240"/>
    </location>
</feature>
<evidence type="ECO:0000256" key="6">
    <source>
        <dbReference type="RuleBase" id="RU004993"/>
    </source>
</evidence>
<sequence length="427" mass="45183">MLLAGTIFAITLLLVIWQPRGLGIGWSASAGALLALLTGVVHPGDIPAVWQIVWNATATFIAVIIISLLLDEAGFFAWAALHVARWGGGSGKKLFSFIILLGAAVAALFANDGAALILTPIVIAMLLALGFSRGATLAFVMAAGFIADTASLPLVVSNLVNIVSADYFRIGFGDYAAVMVPVTLAAVLATLLMLHLFFRKELPLSYDRARLTSPAAAIRDRATFRAGWLVLLLLLAGFFALEPLGVPVSAVAAAGALMLWLVARRGQVIDTRKVLRSAPWQIVVFSLGMYLVVYGLRNAGLTVWLTGLLNSFSATGLWGATFATGFFSALLSSIMNNMPTVLVGALAIDASTAHGVVREAMIYANIIGCDLGPKITPIGSLATLLWLHVLAQKEIRISWGYYFRVGITLTLPVLAVTLAALALRLSL</sequence>
<evidence type="ECO:0000256" key="2">
    <source>
        <dbReference type="ARBA" id="ARBA00022475"/>
    </source>
</evidence>
<name>A0ABY3A3S9_9GAMM</name>
<comment type="function">
    <text evidence="6">Involved in arsenical resistance. Thought to form the channel of an arsenite pump.</text>
</comment>
<feature type="transmembrane region" description="Helical" evidence="6">
    <location>
        <begin position="115"/>
        <end position="132"/>
    </location>
</feature>
<keyword evidence="5 6" id="KW-0472">Membrane</keyword>